<evidence type="ECO:0000256" key="2">
    <source>
        <dbReference type="ARBA" id="ARBA00022679"/>
    </source>
</evidence>
<dbReference type="GO" id="GO:0102208">
    <property type="term" value="F:2-polyprenyl-6-hydroxyphenol methylase activity"/>
    <property type="evidence" value="ECO:0007669"/>
    <property type="project" value="UniProtKB-EC"/>
</dbReference>
<evidence type="ECO:0000313" key="6">
    <source>
        <dbReference type="EMBL" id="BAC24590.1"/>
    </source>
</evidence>
<feature type="binding site" evidence="5">
    <location>
        <position position="116"/>
    </location>
    <ligand>
        <name>S-adenosyl-L-methionine</name>
        <dbReference type="ChEBI" id="CHEBI:59789"/>
    </ligand>
</feature>
<dbReference type="InterPro" id="IPR029063">
    <property type="entry name" value="SAM-dependent_MTases_sf"/>
</dbReference>
<dbReference type="GO" id="GO:0032259">
    <property type="term" value="P:methylation"/>
    <property type="evidence" value="ECO:0007669"/>
    <property type="project" value="UniProtKB-KW"/>
</dbReference>
<dbReference type="FunFam" id="3.40.50.150:FF:000028">
    <property type="entry name" value="Ubiquinone biosynthesis O-methyltransferase"/>
    <property type="match status" value="1"/>
</dbReference>
<protein>
    <recommendedName>
        <fullName evidence="5">Ubiquinone biosynthesis O-methyltransferase</fullName>
    </recommendedName>
    <alternativeName>
        <fullName evidence="5">2-polyprenyl-6-hydroxyphenol methylase</fullName>
        <ecNumber evidence="5">2.1.1.222</ecNumber>
    </alternativeName>
    <alternativeName>
        <fullName evidence="5">3-demethylubiquinone 3-O-methyltransferase</fullName>
        <ecNumber evidence="5">2.1.1.64</ecNumber>
    </alternativeName>
</protein>
<dbReference type="PANTHER" id="PTHR43464">
    <property type="entry name" value="METHYLTRANSFERASE"/>
    <property type="match status" value="1"/>
</dbReference>
<dbReference type="HOGENOM" id="CLU_042432_5_0_6"/>
<dbReference type="SUPFAM" id="SSF53335">
    <property type="entry name" value="S-adenosyl-L-methionine-dependent methyltransferases"/>
    <property type="match status" value="1"/>
</dbReference>
<keyword evidence="4 5" id="KW-0949">S-adenosyl-L-methionine</keyword>
<dbReference type="STRING" id="36870.gene:10368947"/>
<evidence type="ECO:0000256" key="3">
    <source>
        <dbReference type="ARBA" id="ARBA00022688"/>
    </source>
</evidence>
<dbReference type="eggNOG" id="COG2227">
    <property type="taxonomic scope" value="Bacteria"/>
</dbReference>
<dbReference type="Pfam" id="PF13489">
    <property type="entry name" value="Methyltransf_23"/>
    <property type="match status" value="1"/>
</dbReference>
<keyword evidence="3 5" id="KW-0831">Ubiquinone biosynthesis</keyword>
<accession>Q8D2B0</accession>
<dbReference type="OrthoDB" id="9801538at2"/>
<evidence type="ECO:0000256" key="1">
    <source>
        <dbReference type="ARBA" id="ARBA00022603"/>
    </source>
</evidence>
<dbReference type="AlphaFoldDB" id="Q8D2B0"/>
<evidence type="ECO:0000256" key="5">
    <source>
        <dbReference type="HAMAP-Rule" id="MF_00472"/>
    </source>
</evidence>
<dbReference type="PANTHER" id="PTHR43464:SF19">
    <property type="entry name" value="UBIQUINONE BIOSYNTHESIS O-METHYLTRANSFERASE, MITOCHONDRIAL"/>
    <property type="match status" value="1"/>
</dbReference>
<dbReference type="EC" id="2.1.1.222" evidence="5"/>
<dbReference type="InterPro" id="IPR010233">
    <property type="entry name" value="UbiG_MeTrfase"/>
</dbReference>
<keyword evidence="1 5" id="KW-0489">Methyltransferase</keyword>
<dbReference type="GO" id="GO:0061542">
    <property type="term" value="F:3-demethylubiquinol 3-O-methyltransferase activity"/>
    <property type="evidence" value="ECO:0007669"/>
    <property type="project" value="UniProtKB-UniRule"/>
</dbReference>
<dbReference type="EC" id="2.1.1.64" evidence="5"/>
<dbReference type="Gene3D" id="3.40.50.150">
    <property type="entry name" value="Vaccinia Virus protein VP39"/>
    <property type="match status" value="1"/>
</dbReference>
<feature type="binding site" evidence="5">
    <location>
        <position position="51"/>
    </location>
    <ligand>
        <name>S-adenosyl-L-methionine</name>
        <dbReference type="ChEBI" id="CHEBI:59789"/>
    </ligand>
</feature>
<dbReference type="NCBIfam" id="TIGR01983">
    <property type="entry name" value="UbiG"/>
    <property type="match status" value="1"/>
</dbReference>
<gene>
    <name evidence="5 6" type="primary">ubiG</name>
</gene>
<comment type="similarity">
    <text evidence="5">Belongs to the methyltransferase superfamily. UbiG/COQ3 family.</text>
</comment>
<dbReference type="GO" id="GO:0010420">
    <property type="term" value="F:polyprenyldihydroxybenzoate methyltransferase activity"/>
    <property type="evidence" value="ECO:0007669"/>
    <property type="project" value="InterPro"/>
</dbReference>
<comment type="function">
    <text evidence="5">O-methyltransferase that catalyzes the 2 O-methylation steps in the ubiquinone biosynthetic pathway.</text>
</comment>
<proteinExistence type="inferred from homology"/>
<keyword evidence="2 5" id="KW-0808">Transferase</keyword>
<feature type="binding site" evidence="5">
    <location>
        <position position="72"/>
    </location>
    <ligand>
        <name>S-adenosyl-L-methionine</name>
        <dbReference type="ChEBI" id="CHEBI:59789"/>
    </ligand>
</feature>
<sequence length="226" mass="26106">MNKKNKFDKMANSWWDLDGSSKFLHKMNPVRIKYISLRSQGIFGKKILDIGCGAGILSEGLSKEGGMVTGIDTSKKMIHHAKYHAKKNKIKVSYIHEDAKTHLKKYKKFYDIITCMEVLEHVEYPKDIINSCSHLIKDKGDIFFSTINRTAKSFFYSIILAEYILKIIPKKTHDFSKFITPSELLDLIDNTSLKEKDIIGLCYNPILKKFYLSKCVDTNYIIHIKN</sequence>
<dbReference type="UniPathway" id="UPA00232"/>
<name>Q8D2B0_WIGBR</name>
<organism evidence="6 7">
    <name type="scientific">Wigglesworthia glossinidia brevipalpis</name>
    <dbReference type="NCBI Taxonomy" id="36870"/>
    <lineage>
        <taxon>Bacteria</taxon>
        <taxon>Pseudomonadati</taxon>
        <taxon>Pseudomonadota</taxon>
        <taxon>Gammaproteobacteria</taxon>
        <taxon>Enterobacterales</taxon>
        <taxon>Erwiniaceae</taxon>
        <taxon>Wigglesworthia</taxon>
    </lineage>
</organism>
<comment type="pathway">
    <text evidence="5">Cofactor biosynthesis; ubiquinone biosynthesis.</text>
</comment>
<evidence type="ECO:0000313" key="7">
    <source>
        <dbReference type="Proteomes" id="UP000000562"/>
    </source>
</evidence>
<evidence type="ECO:0000256" key="4">
    <source>
        <dbReference type="ARBA" id="ARBA00022691"/>
    </source>
</evidence>
<comment type="catalytic activity">
    <reaction evidence="5">
        <text>a 3-demethylubiquinol + S-adenosyl-L-methionine = a ubiquinol + S-adenosyl-L-homocysteine + H(+)</text>
        <dbReference type="Rhea" id="RHEA:44380"/>
        <dbReference type="Rhea" id="RHEA-COMP:9566"/>
        <dbReference type="Rhea" id="RHEA-COMP:10914"/>
        <dbReference type="ChEBI" id="CHEBI:15378"/>
        <dbReference type="ChEBI" id="CHEBI:17976"/>
        <dbReference type="ChEBI" id="CHEBI:57856"/>
        <dbReference type="ChEBI" id="CHEBI:59789"/>
        <dbReference type="ChEBI" id="CHEBI:84422"/>
        <dbReference type="EC" id="2.1.1.64"/>
    </reaction>
</comment>
<dbReference type="HAMAP" id="MF_00472">
    <property type="entry name" value="UbiG"/>
    <property type="match status" value="1"/>
</dbReference>
<reference evidence="6 7" key="1">
    <citation type="journal article" date="2002" name="Nat. Genet.">
        <title>Genome sequence of the endocellular obligate symbiont of tsetse flies, Wigglesworthia glossinidia.</title>
        <authorList>
            <person name="Akman L."/>
            <person name="Yamashita A."/>
            <person name="Watanabe H."/>
            <person name="Oshima K."/>
            <person name="Shiba T."/>
            <person name="Hattori M."/>
            <person name="Aksoy S."/>
        </authorList>
    </citation>
    <scope>NUCLEOTIDE SEQUENCE [LARGE SCALE GENOMIC DNA]</scope>
</reference>
<dbReference type="Proteomes" id="UP000000562">
    <property type="component" value="Chromosome"/>
</dbReference>
<dbReference type="KEGG" id="wbr:ubiG"/>
<keyword evidence="7" id="KW-1185">Reference proteome</keyword>
<comment type="catalytic activity">
    <reaction evidence="5">
        <text>a 3-(all-trans-polyprenyl)benzene-1,2-diol + S-adenosyl-L-methionine = a 2-methoxy-6-(all-trans-polyprenyl)phenol + S-adenosyl-L-homocysteine + H(+)</text>
        <dbReference type="Rhea" id="RHEA:31411"/>
        <dbReference type="Rhea" id="RHEA-COMP:9550"/>
        <dbReference type="Rhea" id="RHEA-COMP:9551"/>
        <dbReference type="ChEBI" id="CHEBI:15378"/>
        <dbReference type="ChEBI" id="CHEBI:57856"/>
        <dbReference type="ChEBI" id="CHEBI:59789"/>
        <dbReference type="ChEBI" id="CHEBI:62729"/>
        <dbReference type="ChEBI" id="CHEBI:62731"/>
        <dbReference type="EC" id="2.1.1.222"/>
    </reaction>
</comment>
<dbReference type="CDD" id="cd02440">
    <property type="entry name" value="AdoMet_MTases"/>
    <property type="match status" value="1"/>
</dbReference>
<dbReference type="EMBL" id="BA000021">
    <property type="protein sequence ID" value="BAC24590.1"/>
    <property type="molecule type" value="Genomic_DNA"/>
</dbReference>
<feature type="binding site" evidence="5">
    <location>
        <position position="31"/>
    </location>
    <ligand>
        <name>S-adenosyl-L-methionine</name>
        <dbReference type="ChEBI" id="CHEBI:59789"/>
    </ligand>
</feature>